<name>L1II27_GUITC</name>
<evidence type="ECO:0000313" key="3">
    <source>
        <dbReference type="EnsemblProtists" id="EKX35465"/>
    </source>
</evidence>
<dbReference type="EMBL" id="JH993090">
    <property type="protein sequence ID" value="EKX35465.1"/>
    <property type="molecule type" value="Genomic_DNA"/>
</dbReference>
<reference evidence="4" key="2">
    <citation type="submission" date="2012-11" db="EMBL/GenBank/DDBJ databases">
        <authorList>
            <person name="Kuo A."/>
            <person name="Curtis B.A."/>
            <person name="Tanifuji G."/>
            <person name="Burki F."/>
            <person name="Gruber A."/>
            <person name="Irimia M."/>
            <person name="Maruyama S."/>
            <person name="Arias M.C."/>
            <person name="Ball S.G."/>
            <person name="Gile G.H."/>
            <person name="Hirakawa Y."/>
            <person name="Hopkins J.F."/>
            <person name="Rensing S.A."/>
            <person name="Schmutz J."/>
            <person name="Symeonidi A."/>
            <person name="Elias M."/>
            <person name="Eveleigh R.J."/>
            <person name="Herman E.K."/>
            <person name="Klute M.J."/>
            <person name="Nakayama T."/>
            <person name="Obornik M."/>
            <person name="Reyes-Prieto A."/>
            <person name="Armbrust E.V."/>
            <person name="Aves S.J."/>
            <person name="Beiko R.G."/>
            <person name="Coutinho P."/>
            <person name="Dacks J.B."/>
            <person name="Durnford D.G."/>
            <person name="Fast N.M."/>
            <person name="Green B.R."/>
            <person name="Grisdale C."/>
            <person name="Hempe F."/>
            <person name="Henrissat B."/>
            <person name="Hoppner M.P."/>
            <person name="Ishida K.-I."/>
            <person name="Kim E."/>
            <person name="Koreny L."/>
            <person name="Kroth P.G."/>
            <person name="Liu Y."/>
            <person name="Malik S.-B."/>
            <person name="Maier U.G."/>
            <person name="McRose D."/>
            <person name="Mock T."/>
            <person name="Neilson J.A."/>
            <person name="Onodera N.T."/>
            <person name="Poole A.M."/>
            <person name="Pritham E.J."/>
            <person name="Richards T.A."/>
            <person name="Rocap G."/>
            <person name="Roy S.W."/>
            <person name="Sarai C."/>
            <person name="Schaack S."/>
            <person name="Shirato S."/>
            <person name="Slamovits C.H."/>
            <person name="Spencer D.F."/>
            <person name="Suzuki S."/>
            <person name="Worden A.Z."/>
            <person name="Zauner S."/>
            <person name="Barry K."/>
            <person name="Bell C."/>
            <person name="Bharti A.K."/>
            <person name="Crow J.A."/>
            <person name="Grimwood J."/>
            <person name="Kramer R."/>
            <person name="Lindquist E."/>
            <person name="Lucas S."/>
            <person name="Salamov A."/>
            <person name="McFadden G.I."/>
            <person name="Lane C.E."/>
            <person name="Keeling P.J."/>
            <person name="Gray M.W."/>
            <person name="Grigoriev I.V."/>
            <person name="Archibald J.M."/>
        </authorList>
    </citation>
    <scope>NUCLEOTIDE SEQUENCE</scope>
    <source>
        <strain evidence="4">CCMP2712</strain>
    </source>
</reference>
<evidence type="ECO:0000313" key="2">
    <source>
        <dbReference type="EMBL" id="EKX35465.1"/>
    </source>
</evidence>
<protein>
    <recommendedName>
        <fullName evidence="5">t-SNARE coiled-coil homology domain-containing protein</fullName>
    </recommendedName>
</protein>
<feature type="compositionally biased region" description="Low complexity" evidence="1">
    <location>
        <begin position="32"/>
        <end position="42"/>
    </location>
</feature>
<dbReference type="GeneID" id="17292217"/>
<keyword evidence="4" id="KW-1185">Reference proteome</keyword>
<evidence type="ECO:0008006" key="5">
    <source>
        <dbReference type="Google" id="ProtNLM"/>
    </source>
</evidence>
<gene>
    <name evidence="2" type="ORF">GUITHDRAFT_155491</name>
</gene>
<organism evidence="2">
    <name type="scientific">Guillardia theta (strain CCMP2712)</name>
    <name type="common">Cryptophyte</name>
    <dbReference type="NCBI Taxonomy" id="905079"/>
    <lineage>
        <taxon>Eukaryota</taxon>
        <taxon>Cryptophyceae</taxon>
        <taxon>Pyrenomonadales</taxon>
        <taxon>Geminigeraceae</taxon>
        <taxon>Guillardia</taxon>
    </lineage>
</organism>
<dbReference type="RefSeq" id="XP_005822445.1">
    <property type="nucleotide sequence ID" value="XM_005822388.1"/>
</dbReference>
<dbReference type="HOGENOM" id="CLU_2125811_0_0_1"/>
<proteinExistence type="predicted"/>
<sequence length="114" mass="12948">MSTPKQSQRSPMTESMSPPAQIMSFSTHQSKEGSQQSQGQDSSKLDELLAIQKKQQENVDVVLRRMLELELHMNQNHLAMQENLKNQGKMLNSHTDQIQRLSAEVHKKSCCVIS</sequence>
<dbReference type="AlphaFoldDB" id="L1II27"/>
<evidence type="ECO:0000313" key="4">
    <source>
        <dbReference type="Proteomes" id="UP000011087"/>
    </source>
</evidence>
<evidence type="ECO:0000256" key="1">
    <source>
        <dbReference type="SAM" id="MobiDB-lite"/>
    </source>
</evidence>
<feature type="compositionally biased region" description="Polar residues" evidence="1">
    <location>
        <begin position="1"/>
        <end position="28"/>
    </location>
</feature>
<dbReference type="KEGG" id="gtt:GUITHDRAFT_155491"/>
<dbReference type="Proteomes" id="UP000011087">
    <property type="component" value="Unassembled WGS sequence"/>
</dbReference>
<reference evidence="3" key="3">
    <citation type="submission" date="2015-06" db="UniProtKB">
        <authorList>
            <consortium name="EnsemblProtists"/>
        </authorList>
    </citation>
    <scope>IDENTIFICATION</scope>
</reference>
<reference evidence="2 4" key="1">
    <citation type="journal article" date="2012" name="Nature">
        <title>Algal genomes reveal evolutionary mosaicism and the fate of nucleomorphs.</title>
        <authorList>
            <consortium name="DOE Joint Genome Institute"/>
            <person name="Curtis B.A."/>
            <person name="Tanifuji G."/>
            <person name="Burki F."/>
            <person name="Gruber A."/>
            <person name="Irimia M."/>
            <person name="Maruyama S."/>
            <person name="Arias M.C."/>
            <person name="Ball S.G."/>
            <person name="Gile G.H."/>
            <person name="Hirakawa Y."/>
            <person name="Hopkins J.F."/>
            <person name="Kuo A."/>
            <person name="Rensing S.A."/>
            <person name="Schmutz J."/>
            <person name="Symeonidi A."/>
            <person name="Elias M."/>
            <person name="Eveleigh R.J."/>
            <person name="Herman E.K."/>
            <person name="Klute M.J."/>
            <person name="Nakayama T."/>
            <person name="Obornik M."/>
            <person name="Reyes-Prieto A."/>
            <person name="Armbrust E.V."/>
            <person name="Aves S.J."/>
            <person name="Beiko R.G."/>
            <person name="Coutinho P."/>
            <person name="Dacks J.B."/>
            <person name="Durnford D.G."/>
            <person name="Fast N.M."/>
            <person name="Green B.R."/>
            <person name="Grisdale C.J."/>
            <person name="Hempel F."/>
            <person name="Henrissat B."/>
            <person name="Hoppner M.P."/>
            <person name="Ishida K."/>
            <person name="Kim E."/>
            <person name="Koreny L."/>
            <person name="Kroth P.G."/>
            <person name="Liu Y."/>
            <person name="Malik S.B."/>
            <person name="Maier U.G."/>
            <person name="McRose D."/>
            <person name="Mock T."/>
            <person name="Neilson J.A."/>
            <person name="Onodera N.T."/>
            <person name="Poole A.M."/>
            <person name="Pritham E.J."/>
            <person name="Richards T.A."/>
            <person name="Rocap G."/>
            <person name="Roy S.W."/>
            <person name="Sarai C."/>
            <person name="Schaack S."/>
            <person name="Shirato S."/>
            <person name="Slamovits C.H."/>
            <person name="Spencer D.F."/>
            <person name="Suzuki S."/>
            <person name="Worden A.Z."/>
            <person name="Zauner S."/>
            <person name="Barry K."/>
            <person name="Bell C."/>
            <person name="Bharti A.K."/>
            <person name="Crow J.A."/>
            <person name="Grimwood J."/>
            <person name="Kramer R."/>
            <person name="Lindquist E."/>
            <person name="Lucas S."/>
            <person name="Salamov A."/>
            <person name="McFadden G.I."/>
            <person name="Lane C.E."/>
            <person name="Keeling P.J."/>
            <person name="Gray M.W."/>
            <person name="Grigoriev I.V."/>
            <person name="Archibald J.M."/>
        </authorList>
    </citation>
    <scope>NUCLEOTIDE SEQUENCE</scope>
    <source>
        <strain evidence="2 4">CCMP2712</strain>
    </source>
</reference>
<dbReference type="PaxDb" id="55529-EKX35465"/>
<dbReference type="EnsemblProtists" id="EKX35465">
    <property type="protein sequence ID" value="EKX35465"/>
    <property type="gene ID" value="GUITHDRAFT_155491"/>
</dbReference>
<accession>L1II27</accession>
<feature type="region of interest" description="Disordered" evidence="1">
    <location>
        <begin position="1"/>
        <end position="47"/>
    </location>
</feature>